<evidence type="ECO:0000313" key="4">
    <source>
        <dbReference type="Proteomes" id="UP000265955"/>
    </source>
</evidence>
<feature type="domain" description="PRC-barrel" evidence="2">
    <location>
        <begin position="29"/>
        <end position="99"/>
    </location>
</feature>
<dbReference type="PANTHER" id="PTHR36505">
    <property type="entry name" value="BLR1072 PROTEIN"/>
    <property type="match status" value="1"/>
</dbReference>
<dbReference type="SUPFAM" id="SSF50346">
    <property type="entry name" value="PRC-barrel domain"/>
    <property type="match status" value="1"/>
</dbReference>
<keyword evidence="4" id="KW-1185">Reference proteome</keyword>
<dbReference type="Pfam" id="PF05239">
    <property type="entry name" value="PRC"/>
    <property type="match status" value="1"/>
</dbReference>
<organism evidence="3 4">
    <name type="scientific">Noviherbaspirillum saxi</name>
    <dbReference type="NCBI Taxonomy" id="2320863"/>
    <lineage>
        <taxon>Bacteria</taxon>
        <taxon>Pseudomonadati</taxon>
        <taxon>Pseudomonadota</taxon>
        <taxon>Betaproteobacteria</taxon>
        <taxon>Burkholderiales</taxon>
        <taxon>Oxalobacteraceae</taxon>
        <taxon>Noviherbaspirillum</taxon>
    </lineage>
</organism>
<evidence type="ECO:0000259" key="2">
    <source>
        <dbReference type="Pfam" id="PF05239"/>
    </source>
</evidence>
<comment type="caution">
    <text evidence="3">The sequence shown here is derived from an EMBL/GenBank/DDBJ whole genome shotgun (WGS) entry which is preliminary data.</text>
</comment>
<gene>
    <name evidence="3" type="ORF">D3871_11730</name>
</gene>
<feature type="region of interest" description="Disordered" evidence="1">
    <location>
        <begin position="117"/>
        <end position="141"/>
    </location>
</feature>
<evidence type="ECO:0000256" key="1">
    <source>
        <dbReference type="SAM" id="MobiDB-lite"/>
    </source>
</evidence>
<dbReference type="Gene3D" id="2.30.30.240">
    <property type="entry name" value="PRC-barrel domain"/>
    <property type="match status" value="1"/>
</dbReference>
<dbReference type="Proteomes" id="UP000265955">
    <property type="component" value="Unassembled WGS sequence"/>
</dbReference>
<protein>
    <submittedName>
        <fullName evidence="3">PRC-barrel domain containing protein</fullName>
    </submittedName>
</protein>
<feature type="compositionally biased region" description="Basic and acidic residues" evidence="1">
    <location>
        <begin position="131"/>
        <end position="141"/>
    </location>
</feature>
<dbReference type="InterPro" id="IPR011033">
    <property type="entry name" value="PRC_barrel-like_sf"/>
</dbReference>
<dbReference type="RefSeq" id="WP_119769051.1">
    <property type="nucleotide sequence ID" value="NZ_QYUO01000001.1"/>
</dbReference>
<dbReference type="InterPro" id="IPR027275">
    <property type="entry name" value="PRC-brl_dom"/>
</dbReference>
<proteinExistence type="predicted"/>
<sequence length="141" mass="15457">MSDTHTSHPGGAQVIGAEPHFSGPGPYVMAADTLRGEKVFNTVDERLGEIEEIMIDVPSGRVAYAVLSFGGVMGIGDKLFAIPWSALTLDADRRCFILDMSQERLRNAPGFDKAHWPSMADPGWTNTDPNVQRDVDTRRNN</sequence>
<dbReference type="OrthoDB" id="286778at2"/>
<dbReference type="AlphaFoldDB" id="A0A3A3FST2"/>
<dbReference type="PANTHER" id="PTHR36505:SF1">
    <property type="entry name" value="BLR1072 PROTEIN"/>
    <property type="match status" value="1"/>
</dbReference>
<name>A0A3A3FST2_9BURK</name>
<evidence type="ECO:0000313" key="3">
    <source>
        <dbReference type="EMBL" id="RJF99106.1"/>
    </source>
</evidence>
<reference evidence="4" key="1">
    <citation type="submission" date="2018-09" db="EMBL/GenBank/DDBJ databases">
        <authorList>
            <person name="Zhu H."/>
        </authorList>
    </citation>
    <scope>NUCLEOTIDE SEQUENCE [LARGE SCALE GENOMIC DNA]</scope>
    <source>
        <strain evidence="4">K1R23-30</strain>
    </source>
</reference>
<accession>A0A3A3FST2</accession>
<dbReference type="EMBL" id="QYUO01000001">
    <property type="protein sequence ID" value="RJF99106.1"/>
    <property type="molecule type" value="Genomic_DNA"/>
</dbReference>